<dbReference type="OrthoDB" id="9805913at2"/>
<dbReference type="AlphaFoldDB" id="A0A2G8SZ70"/>
<feature type="region of interest" description="Disordered" evidence="1">
    <location>
        <begin position="41"/>
        <end position="63"/>
    </location>
</feature>
<proteinExistence type="predicted"/>
<dbReference type="InterPro" id="IPR017508">
    <property type="entry name" value="HipA_N1"/>
</dbReference>
<evidence type="ECO:0000259" key="2">
    <source>
        <dbReference type="Pfam" id="PF13657"/>
    </source>
</evidence>
<feature type="domain" description="HipA N-terminal subdomain 1" evidence="2">
    <location>
        <begin position="6"/>
        <end position="56"/>
    </location>
</feature>
<comment type="caution">
    <text evidence="3">The sequence shown here is derived from an EMBL/GenBank/DDBJ whole genome shotgun (WGS) entry which is preliminary data.</text>
</comment>
<accession>A0A2G8SZ70</accession>
<organism evidence="3 4">
    <name type="scientific">Massilia psychrophila</name>
    <dbReference type="NCBI Taxonomy" id="1603353"/>
    <lineage>
        <taxon>Bacteria</taxon>
        <taxon>Pseudomonadati</taxon>
        <taxon>Pseudomonadota</taxon>
        <taxon>Betaproteobacteria</taxon>
        <taxon>Burkholderiales</taxon>
        <taxon>Oxalobacteraceae</taxon>
        <taxon>Telluria group</taxon>
        <taxon>Massilia</taxon>
    </lineage>
</organism>
<evidence type="ECO:0000313" key="3">
    <source>
        <dbReference type="EMBL" id="PIL39090.1"/>
    </source>
</evidence>
<sequence length="63" mass="7126">MSIRQLQVLVNNALVGTLRDENDLWQFTYAEGWRESARGFDLSPGLSRKTQHHADGATSRPVQ</sequence>
<protein>
    <recommendedName>
        <fullName evidence="2">HipA N-terminal subdomain 1 domain-containing protein</fullName>
    </recommendedName>
</protein>
<dbReference type="Pfam" id="PF13657">
    <property type="entry name" value="Couple_hipA"/>
    <property type="match status" value="1"/>
</dbReference>
<reference evidence="3 4" key="1">
    <citation type="submission" date="2017-10" db="EMBL/GenBank/DDBJ databases">
        <title>Massilia psychrophilum sp. nov., a novel purple-pigmented bacterium isolated from Tianshan glacier, Xinjiang Municipality, China.</title>
        <authorList>
            <person name="Wang H."/>
        </authorList>
    </citation>
    <scope>NUCLEOTIDE SEQUENCE [LARGE SCALE GENOMIC DNA]</scope>
    <source>
        <strain evidence="3 4">JCM 30813</strain>
    </source>
</reference>
<keyword evidence="4" id="KW-1185">Reference proteome</keyword>
<name>A0A2G8SZ70_9BURK</name>
<dbReference type="EMBL" id="PDOB01000024">
    <property type="protein sequence ID" value="PIL39090.1"/>
    <property type="molecule type" value="Genomic_DNA"/>
</dbReference>
<evidence type="ECO:0000256" key="1">
    <source>
        <dbReference type="SAM" id="MobiDB-lite"/>
    </source>
</evidence>
<evidence type="ECO:0000313" key="4">
    <source>
        <dbReference type="Proteomes" id="UP000228593"/>
    </source>
</evidence>
<gene>
    <name evidence="3" type="ORF">CR103_14815</name>
</gene>
<dbReference type="Proteomes" id="UP000228593">
    <property type="component" value="Unassembled WGS sequence"/>
</dbReference>